<dbReference type="PROSITE" id="PS51471">
    <property type="entry name" value="FE2OG_OXY"/>
    <property type="match status" value="1"/>
</dbReference>
<evidence type="ECO:0000256" key="2">
    <source>
        <dbReference type="ARBA" id="ARBA00023004"/>
    </source>
</evidence>
<sequence length="323" mass="36618">MAPKLNKLPVITFNGETLNPSNGAWRPTSDAVRRALEDYGCFVLFTNKIPSVLRDSIFELSKDLFRLPTETKIKNTSDILGFGYGKYAFMPLWEYFGIEDGATLEATRKFTDLLFPSGNNAFCEAAFEYMKLLSEIHNRVLRMVFDSYGVESKHCDQLTDSALYLSRFMKYRSPNEGEGAIGLPAHSDKSFLAILDDNDVKGLEVEMRNGDWIHHEPSPSTFVVVAGEPFMAWSNGRVYAPLHQVAMRMREKEVVRYSLGLFSFMRATVEVPDKLIEDDENCLIFNPFNHLDFLKYVVTEEGRASKCAIKSYTGVTSDVTMEP</sequence>
<dbReference type="InterPro" id="IPR026992">
    <property type="entry name" value="DIOX_N"/>
</dbReference>
<evidence type="ECO:0000313" key="5">
    <source>
        <dbReference type="EMBL" id="KAJ0202610.1"/>
    </source>
</evidence>
<keyword evidence="2 3" id="KW-0408">Iron</keyword>
<dbReference type="Pfam" id="PF03171">
    <property type="entry name" value="2OG-FeII_Oxy"/>
    <property type="match status" value="1"/>
</dbReference>
<dbReference type="Proteomes" id="UP000235145">
    <property type="component" value="Unassembled WGS sequence"/>
</dbReference>
<dbReference type="GO" id="GO:0046872">
    <property type="term" value="F:metal ion binding"/>
    <property type="evidence" value="ECO:0007669"/>
    <property type="project" value="UniProtKB-KW"/>
</dbReference>
<keyword evidence="3" id="KW-0560">Oxidoreductase</keyword>
<accession>A0A9R1VAG5</accession>
<dbReference type="PANTHER" id="PTHR47990">
    <property type="entry name" value="2-OXOGLUTARATE (2OG) AND FE(II)-DEPENDENT OXYGENASE SUPERFAMILY PROTEIN-RELATED"/>
    <property type="match status" value="1"/>
</dbReference>
<dbReference type="SUPFAM" id="SSF51197">
    <property type="entry name" value="Clavaminate synthase-like"/>
    <property type="match status" value="1"/>
</dbReference>
<dbReference type="InterPro" id="IPR005123">
    <property type="entry name" value="Oxoglu/Fe-dep_dioxygenase_dom"/>
</dbReference>
<comment type="similarity">
    <text evidence="3">Belongs to the iron/ascorbate-dependent oxidoreductase family.</text>
</comment>
<name>A0A9R1VAG5_LACSA</name>
<proteinExistence type="inferred from homology"/>
<evidence type="ECO:0000256" key="1">
    <source>
        <dbReference type="ARBA" id="ARBA00022723"/>
    </source>
</evidence>
<dbReference type="InterPro" id="IPR050231">
    <property type="entry name" value="Iron_ascorbate_oxido_reductase"/>
</dbReference>
<dbReference type="InterPro" id="IPR027443">
    <property type="entry name" value="IPNS-like_sf"/>
</dbReference>
<evidence type="ECO:0000256" key="3">
    <source>
        <dbReference type="RuleBase" id="RU003682"/>
    </source>
</evidence>
<evidence type="ECO:0000313" key="6">
    <source>
        <dbReference type="Proteomes" id="UP000235145"/>
    </source>
</evidence>
<dbReference type="Pfam" id="PF14226">
    <property type="entry name" value="DIOX_N"/>
    <property type="match status" value="1"/>
</dbReference>
<evidence type="ECO:0000259" key="4">
    <source>
        <dbReference type="PROSITE" id="PS51471"/>
    </source>
</evidence>
<dbReference type="EMBL" id="NBSK02000005">
    <property type="protein sequence ID" value="KAJ0202610.1"/>
    <property type="molecule type" value="Genomic_DNA"/>
</dbReference>
<gene>
    <name evidence="5" type="ORF">LSAT_V11C500276280</name>
</gene>
<organism evidence="5 6">
    <name type="scientific">Lactuca sativa</name>
    <name type="common">Garden lettuce</name>
    <dbReference type="NCBI Taxonomy" id="4236"/>
    <lineage>
        <taxon>Eukaryota</taxon>
        <taxon>Viridiplantae</taxon>
        <taxon>Streptophyta</taxon>
        <taxon>Embryophyta</taxon>
        <taxon>Tracheophyta</taxon>
        <taxon>Spermatophyta</taxon>
        <taxon>Magnoliopsida</taxon>
        <taxon>eudicotyledons</taxon>
        <taxon>Gunneridae</taxon>
        <taxon>Pentapetalae</taxon>
        <taxon>asterids</taxon>
        <taxon>campanulids</taxon>
        <taxon>Asterales</taxon>
        <taxon>Asteraceae</taxon>
        <taxon>Cichorioideae</taxon>
        <taxon>Cichorieae</taxon>
        <taxon>Lactucinae</taxon>
        <taxon>Lactuca</taxon>
    </lineage>
</organism>
<keyword evidence="1 3" id="KW-0479">Metal-binding</keyword>
<dbReference type="AlphaFoldDB" id="A0A9R1VAG5"/>
<reference evidence="5 6" key="1">
    <citation type="journal article" date="2017" name="Nat. Commun.">
        <title>Genome assembly with in vitro proximity ligation data and whole-genome triplication in lettuce.</title>
        <authorList>
            <person name="Reyes-Chin-Wo S."/>
            <person name="Wang Z."/>
            <person name="Yang X."/>
            <person name="Kozik A."/>
            <person name="Arikit S."/>
            <person name="Song C."/>
            <person name="Xia L."/>
            <person name="Froenicke L."/>
            <person name="Lavelle D.O."/>
            <person name="Truco M.J."/>
            <person name="Xia R."/>
            <person name="Zhu S."/>
            <person name="Xu C."/>
            <person name="Xu H."/>
            <person name="Xu X."/>
            <person name="Cox K."/>
            <person name="Korf I."/>
            <person name="Meyers B.C."/>
            <person name="Michelmore R.W."/>
        </authorList>
    </citation>
    <scope>NUCLEOTIDE SEQUENCE [LARGE SCALE GENOMIC DNA]</scope>
    <source>
        <strain evidence="6">cv. Salinas</strain>
        <tissue evidence="5">Seedlings</tissue>
    </source>
</reference>
<keyword evidence="6" id="KW-1185">Reference proteome</keyword>
<dbReference type="OrthoDB" id="288590at2759"/>
<dbReference type="GO" id="GO:0016706">
    <property type="term" value="F:2-oxoglutarate-dependent dioxygenase activity"/>
    <property type="evidence" value="ECO:0000318"/>
    <property type="project" value="GO_Central"/>
</dbReference>
<protein>
    <recommendedName>
        <fullName evidence="4">Fe2OG dioxygenase domain-containing protein</fullName>
    </recommendedName>
</protein>
<dbReference type="InterPro" id="IPR044861">
    <property type="entry name" value="IPNS-like_FE2OG_OXY"/>
</dbReference>
<feature type="domain" description="Fe2OG dioxygenase" evidence="4">
    <location>
        <begin position="158"/>
        <end position="267"/>
    </location>
</feature>
<comment type="caution">
    <text evidence="5">The sequence shown here is derived from an EMBL/GenBank/DDBJ whole genome shotgun (WGS) entry which is preliminary data.</text>
</comment>
<dbReference type="Gene3D" id="2.60.120.330">
    <property type="entry name" value="B-lactam Antibiotic, Isopenicillin N Synthase, Chain"/>
    <property type="match status" value="1"/>
</dbReference>